<reference evidence="1 2" key="1">
    <citation type="submission" date="2020-02" db="EMBL/GenBank/DDBJ databases">
        <authorList>
            <person name="Ferguson B K."/>
        </authorList>
    </citation>
    <scope>NUCLEOTIDE SEQUENCE [LARGE SCALE GENOMIC DNA]</scope>
</reference>
<feature type="non-terminal residue" evidence="1">
    <location>
        <position position="61"/>
    </location>
</feature>
<dbReference type="Proteomes" id="UP000479000">
    <property type="component" value="Unassembled WGS sequence"/>
</dbReference>
<protein>
    <submittedName>
        <fullName evidence="1">Uncharacterized protein</fullName>
    </submittedName>
</protein>
<name>A0A6H5HHE0_9HEMI</name>
<evidence type="ECO:0000313" key="1">
    <source>
        <dbReference type="EMBL" id="CAB0016344.1"/>
    </source>
</evidence>
<proteinExistence type="predicted"/>
<sequence length="61" mass="6973">MTHQFYSESLPEQVFVSPSAVVYSQCKLILTNSVATLMRNIKKHTMPILKPKNRTRPVTDP</sequence>
<organism evidence="1 2">
    <name type="scientific">Nesidiocoris tenuis</name>
    <dbReference type="NCBI Taxonomy" id="355587"/>
    <lineage>
        <taxon>Eukaryota</taxon>
        <taxon>Metazoa</taxon>
        <taxon>Ecdysozoa</taxon>
        <taxon>Arthropoda</taxon>
        <taxon>Hexapoda</taxon>
        <taxon>Insecta</taxon>
        <taxon>Pterygota</taxon>
        <taxon>Neoptera</taxon>
        <taxon>Paraneoptera</taxon>
        <taxon>Hemiptera</taxon>
        <taxon>Heteroptera</taxon>
        <taxon>Panheteroptera</taxon>
        <taxon>Cimicomorpha</taxon>
        <taxon>Miridae</taxon>
        <taxon>Dicyphina</taxon>
        <taxon>Nesidiocoris</taxon>
    </lineage>
</organism>
<evidence type="ECO:0000313" key="2">
    <source>
        <dbReference type="Proteomes" id="UP000479000"/>
    </source>
</evidence>
<dbReference type="AlphaFoldDB" id="A0A6H5HHE0"/>
<gene>
    <name evidence="1" type="ORF">NTEN_LOCUS20551</name>
</gene>
<keyword evidence="2" id="KW-1185">Reference proteome</keyword>
<dbReference type="EMBL" id="CADCXU010030275">
    <property type="protein sequence ID" value="CAB0016344.1"/>
    <property type="molecule type" value="Genomic_DNA"/>
</dbReference>
<accession>A0A6H5HHE0</accession>